<dbReference type="RefSeq" id="WP_084649737.1">
    <property type="nucleotide sequence ID" value="NZ_MLCB01000181.1"/>
</dbReference>
<accession>A0A1L9NT39</accession>
<organism evidence="1 2">
    <name type="scientific">Planktotalea frisia</name>
    <dbReference type="NCBI Taxonomy" id="696762"/>
    <lineage>
        <taxon>Bacteria</taxon>
        <taxon>Pseudomonadati</taxon>
        <taxon>Pseudomonadota</taxon>
        <taxon>Alphaproteobacteria</taxon>
        <taxon>Rhodobacterales</taxon>
        <taxon>Paracoccaceae</taxon>
        <taxon>Planktotalea</taxon>
    </lineage>
</organism>
<evidence type="ECO:0000313" key="1">
    <source>
        <dbReference type="EMBL" id="OJI92465.1"/>
    </source>
</evidence>
<dbReference type="Gene3D" id="3.40.50.10320">
    <property type="entry name" value="LmbE-like"/>
    <property type="match status" value="1"/>
</dbReference>
<name>A0A1L9NT39_9RHOB</name>
<gene>
    <name evidence="1" type="primary">mshB</name>
    <name evidence="1" type="ORF">PFRI_33350</name>
</gene>
<dbReference type="InterPro" id="IPR024078">
    <property type="entry name" value="LmbE-like_dom_sf"/>
</dbReference>
<proteinExistence type="predicted"/>
<comment type="caution">
    <text evidence="1">The sequence shown here is derived from an EMBL/GenBank/DDBJ whole genome shotgun (WGS) entry which is preliminary data.</text>
</comment>
<dbReference type="Pfam" id="PF02585">
    <property type="entry name" value="PIG-L"/>
    <property type="match status" value="1"/>
</dbReference>
<protein>
    <submittedName>
        <fullName evidence="1">1D-myo-inositol 2-acetamido-2-deoxy-alpha-D-glucopyranoside deacetylase</fullName>
        <ecNumber evidence="1">3.5.1.103</ecNumber>
    </submittedName>
</protein>
<keyword evidence="2" id="KW-1185">Reference proteome</keyword>
<dbReference type="AlphaFoldDB" id="A0A1L9NT39"/>
<dbReference type="PANTHER" id="PTHR12993">
    <property type="entry name" value="N-ACETYLGLUCOSAMINYL-PHOSPHATIDYLINOSITOL DE-N-ACETYLASE-RELATED"/>
    <property type="match status" value="1"/>
</dbReference>
<dbReference type="SUPFAM" id="SSF102588">
    <property type="entry name" value="LmbE-like"/>
    <property type="match status" value="1"/>
</dbReference>
<dbReference type="Proteomes" id="UP000184514">
    <property type="component" value="Unassembled WGS sequence"/>
</dbReference>
<reference evidence="1 2" key="1">
    <citation type="submission" date="2016-10" db="EMBL/GenBank/DDBJ databases">
        <title>Genome sequence of Planktotalea frisia SH6-1.</title>
        <authorList>
            <person name="Poehlein A."/>
            <person name="Bakenhus I."/>
            <person name="Voget S."/>
            <person name="Brinkhoff T."/>
            <person name="Simon M."/>
        </authorList>
    </citation>
    <scope>NUCLEOTIDE SEQUENCE [LARGE SCALE GENOMIC DNA]</scope>
    <source>
        <strain evidence="1 2">SH6-1</strain>
    </source>
</reference>
<sequence length="227" mass="24967">MFSDNQTGPILVLAPHPDDETLGAGGTLLRAIRSGRPVHWLIATKMRAEDGWPADKMARRKEEIKTVAEAYGFAGVHILPFPAARLDTLPTGDLVAAIAAIVKEVEPEIIMLPHRGDAHSDHAAVHDAGAACSKWFRYPSVRWTLVYETLSETDAAIQDSERFHPDVFVDITDHLDEKLAITNLFGNEIQAFPFPRSLRALRALAEVRGVASGTHAAEAFMLLRARF</sequence>
<dbReference type="STRING" id="696762.PFRI_33350"/>
<keyword evidence="1" id="KW-0378">Hydrolase</keyword>
<dbReference type="EC" id="3.5.1.103" evidence="1"/>
<evidence type="ECO:0000313" key="2">
    <source>
        <dbReference type="Proteomes" id="UP000184514"/>
    </source>
</evidence>
<dbReference type="EMBL" id="MLCB01000181">
    <property type="protein sequence ID" value="OJI92465.1"/>
    <property type="molecule type" value="Genomic_DNA"/>
</dbReference>
<dbReference type="InterPro" id="IPR003737">
    <property type="entry name" value="GlcNAc_PI_deacetylase-related"/>
</dbReference>
<dbReference type="PANTHER" id="PTHR12993:SF11">
    <property type="entry name" value="N-ACETYLGLUCOSAMINYL-PHOSPHATIDYLINOSITOL DE-N-ACETYLASE"/>
    <property type="match status" value="1"/>
</dbReference>
<dbReference type="GO" id="GO:0035595">
    <property type="term" value="F:N-acetylglucosaminylinositol deacetylase activity"/>
    <property type="evidence" value="ECO:0007669"/>
    <property type="project" value="UniProtKB-EC"/>
</dbReference>